<feature type="signal peptide" evidence="15">
    <location>
        <begin position="1"/>
        <end position="18"/>
    </location>
</feature>
<dbReference type="RefSeq" id="XP_051791071.1">
    <property type="nucleotide sequence ID" value="XM_051935111.1"/>
</dbReference>
<dbReference type="InterPro" id="IPR018154">
    <property type="entry name" value="TLV/ENV_coat_polyprotein"/>
</dbReference>
<dbReference type="Pfam" id="PF00429">
    <property type="entry name" value="TLV_coat"/>
    <property type="match status" value="1"/>
</dbReference>
<dbReference type="CDD" id="cd09951">
    <property type="entry name" value="HERV-Rb-like_HR1-HR2"/>
    <property type="match status" value="1"/>
</dbReference>
<keyword evidence="12" id="KW-0325">Glycoprotein</keyword>
<evidence type="ECO:0000256" key="11">
    <source>
        <dbReference type="ARBA" id="ARBA00023157"/>
    </source>
</evidence>
<dbReference type="RefSeq" id="XP_028671560.1">
    <property type="nucleotide sequence ID" value="XM_028815727.2"/>
</dbReference>
<dbReference type="PANTHER" id="PTHR10424:SF81">
    <property type="entry name" value="ERVV2 PROTEIN"/>
    <property type="match status" value="1"/>
</dbReference>
<keyword evidence="11" id="KW-1015">Disulfide bond</keyword>
<evidence type="ECO:0000256" key="7">
    <source>
        <dbReference type="ARBA" id="ARBA00022870"/>
    </source>
</evidence>
<dbReference type="GeneID" id="114662331"/>
<evidence type="ECO:0000256" key="10">
    <source>
        <dbReference type="ARBA" id="ARBA00023139"/>
    </source>
</evidence>
<dbReference type="Proteomes" id="UP000694620">
    <property type="component" value="Chromosome 12"/>
</dbReference>
<comment type="subcellular location">
    <subcellularLocation>
        <location evidence="1">Host cell membrane</location>
        <topology evidence="1">Single-pass type I membrane protein</topology>
    </subcellularLocation>
    <subcellularLocation>
        <location evidence="2">Host endomembrane system</location>
        <topology evidence="2">Peripheral membrane protein</topology>
    </subcellularLocation>
    <subcellularLocation>
        <location evidence="3">Virion membrane</location>
        <topology evidence="3">Single-pass type I membrane protein</topology>
    </subcellularLocation>
</comment>
<evidence type="ECO:0000256" key="9">
    <source>
        <dbReference type="ARBA" id="ARBA00023136"/>
    </source>
</evidence>
<keyword evidence="6 14" id="KW-0812">Transmembrane</keyword>
<dbReference type="Gene3D" id="1.10.287.210">
    <property type="match status" value="1"/>
</dbReference>
<evidence type="ECO:0000256" key="2">
    <source>
        <dbReference type="ARBA" id="ARBA00004531"/>
    </source>
</evidence>
<keyword evidence="13" id="KW-0449">Lipoprotein</keyword>
<proteinExistence type="predicted"/>
<evidence type="ECO:0000313" key="16">
    <source>
        <dbReference type="Ensembl" id="ENSECRP00000017415.1"/>
    </source>
</evidence>
<feature type="chain" id="PRO_5034129782" evidence="15">
    <location>
        <begin position="19"/>
        <end position="658"/>
    </location>
</feature>
<evidence type="ECO:0000256" key="3">
    <source>
        <dbReference type="ARBA" id="ARBA00004563"/>
    </source>
</evidence>
<keyword evidence="15" id="KW-0732">Signal</keyword>
<evidence type="ECO:0000256" key="5">
    <source>
        <dbReference type="ARBA" id="ARBA00022581"/>
    </source>
</evidence>
<dbReference type="PANTHER" id="PTHR10424">
    <property type="entry name" value="VIRAL ENVELOPE PROTEIN"/>
    <property type="match status" value="1"/>
</dbReference>
<organism evidence="16 17">
    <name type="scientific">Erpetoichthys calabaricus</name>
    <name type="common">Rope fish</name>
    <name type="synonym">Calamoichthys calabaricus</name>
    <dbReference type="NCBI Taxonomy" id="27687"/>
    <lineage>
        <taxon>Eukaryota</taxon>
        <taxon>Metazoa</taxon>
        <taxon>Chordata</taxon>
        <taxon>Craniata</taxon>
        <taxon>Vertebrata</taxon>
        <taxon>Euteleostomi</taxon>
        <taxon>Actinopterygii</taxon>
        <taxon>Polypteriformes</taxon>
        <taxon>Polypteridae</taxon>
        <taxon>Erpetoichthys</taxon>
    </lineage>
</organism>
<evidence type="ECO:0000256" key="14">
    <source>
        <dbReference type="SAM" id="Phobius"/>
    </source>
</evidence>
<dbReference type="GeneTree" id="ENSGT00530000064449"/>
<evidence type="ECO:0000256" key="4">
    <source>
        <dbReference type="ARBA" id="ARBA00022511"/>
    </source>
</evidence>
<keyword evidence="17" id="KW-1185">Reference proteome</keyword>
<dbReference type="SUPFAM" id="SSF58069">
    <property type="entry name" value="Virus ectodomain"/>
    <property type="match status" value="1"/>
</dbReference>
<dbReference type="OrthoDB" id="9950230at2759"/>
<dbReference type="RefSeq" id="XP_051791072.1">
    <property type="nucleotide sequence ID" value="XM_051935112.1"/>
</dbReference>
<evidence type="ECO:0000256" key="8">
    <source>
        <dbReference type="ARBA" id="ARBA00022989"/>
    </source>
</evidence>
<evidence type="ECO:0000256" key="1">
    <source>
        <dbReference type="ARBA" id="ARBA00004402"/>
    </source>
</evidence>
<sequence>MALLTLLLIHLTFPLTSTLVTLTFPLGITTSIQVDFCSIVDCGSGRQVQWVWSDKYVCVTTSMIRGVGHSMRGSYLGGGYVDVSDDWCNLWTLVFANTGTHDWGHEPWQSLHYGLKARFSIIKGHNNDKCSENDCNPLIITLKNPSFHDSGTYVLGAHVSGTDPLGQFKIQVTKPPPPTTSKTPSLALPHNPPIVSPTPPIQIPQEPITYLNITTLSSTFSIETGYGDQNRWLQWVLYSARQVNQSDCYACATARPHLATTPFPLTDLSDPTGFPCLLYLFTTALPPTDPKCNTLNTLFPPIQPMTPPMFRPYIGNYICFTRSSHDKNAVALGSPPPLWCSLTYDVSIDASIPLPNNISISWFISHVTARADVWWMCRRSKLLDILPPEWTGTCTPIQLVMPFRLLPLNGQQLPSSPHPHRIRRSLTSFANFSLHGPGVYIDSIGVPRGVPNKFKARDQVAAGFESLFPIITINKNVDWINYLYYNQQRFLNFTKEAVEGIHEQLDKTSLMTWQNRLALDMLLAEKGGVCAMFGDACCTYIPNNTAPDGSITRALAGLTALSLELAENSGIDTPLDEWFISTFGSWGQWFKSIFVSLLVALAIILLVCCCLIPLIRHFIQKLFSASMTKAYFLHTEHINLLFQSRSCSQTTLDQDCLV</sequence>
<reference evidence="16" key="2">
    <citation type="submission" date="2025-08" db="UniProtKB">
        <authorList>
            <consortium name="Ensembl"/>
        </authorList>
    </citation>
    <scope>IDENTIFICATION</scope>
</reference>
<evidence type="ECO:0000256" key="13">
    <source>
        <dbReference type="ARBA" id="ARBA00023288"/>
    </source>
</evidence>
<protein>
    <submittedName>
        <fullName evidence="16">Endogenous retrovirus group S71 member 1 Env polyprotein-like</fullName>
    </submittedName>
</protein>
<evidence type="ECO:0000256" key="6">
    <source>
        <dbReference type="ARBA" id="ARBA00022692"/>
    </source>
</evidence>
<gene>
    <name evidence="16" type="primary">LOC114662331</name>
</gene>
<evidence type="ECO:0000256" key="15">
    <source>
        <dbReference type="SAM" id="SignalP"/>
    </source>
</evidence>
<name>A0A8C4SHQ3_ERPCA</name>
<reference evidence="16" key="1">
    <citation type="submission" date="2021-06" db="EMBL/GenBank/DDBJ databases">
        <authorList>
            <consortium name="Wellcome Sanger Institute Data Sharing"/>
        </authorList>
    </citation>
    <scope>NUCLEOTIDE SEQUENCE [LARGE SCALE GENOMIC DNA]</scope>
</reference>
<dbReference type="Ensembl" id="ENSECRT00000017756.1">
    <property type="protein sequence ID" value="ENSECRP00000017415.1"/>
    <property type="gene ID" value="ENSECRG00000011635.1"/>
</dbReference>
<evidence type="ECO:0000256" key="12">
    <source>
        <dbReference type="ARBA" id="ARBA00023180"/>
    </source>
</evidence>
<keyword evidence="7" id="KW-1043">Host membrane</keyword>
<keyword evidence="5" id="KW-0945">Host-virus interaction</keyword>
<feature type="transmembrane region" description="Helical" evidence="14">
    <location>
        <begin position="593"/>
        <end position="615"/>
    </location>
</feature>
<dbReference type="AlphaFoldDB" id="A0A8C4SHQ3"/>
<keyword evidence="9 14" id="KW-0472">Membrane</keyword>
<keyword evidence="8 14" id="KW-1133">Transmembrane helix</keyword>
<accession>A0A8C4SHQ3</accession>
<keyword evidence="10" id="KW-0564">Palmitate</keyword>
<keyword evidence="4" id="KW-1032">Host cell membrane</keyword>
<evidence type="ECO:0000313" key="17">
    <source>
        <dbReference type="Proteomes" id="UP000694620"/>
    </source>
</evidence>
<reference evidence="16" key="3">
    <citation type="submission" date="2025-09" db="UniProtKB">
        <authorList>
            <consortium name="Ensembl"/>
        </authorList>
    </citation>
    <scope>IDENTIFICATION</scope>
</reference>